<organism evidence="2 3">
    <name type="scientific">Babjeviella inositovora NRRL Y-12698</name>
    <dbReference type="NCBI Taxonomy" id="984486"/>
    <lineage>
        <taxon>Eukaryota</taxon>
        <taxon>Fungi</taxon>
        <taxon>Dikarya</taxon>
        <taxon>Ascomycota</taxon>
        <taxon>Saccharomycotina</taxon>
        <taxon>Pichiomycetes</taxon>
        <taxon>Serinales incertae sedis</taxon>
        <taxon>Babjeviella</taxon>
    </lineage>
</organism>
<feature type="region of interest" description="Disordered" evidence="1">
    <location>
        <begin position="1"/>
        <end position="28"/>
    </location>
</feature>
<feature type="region of interest" description="Disordered" evidence="1">
    <location>
        <begin position="231"/>
        <end position="251"/>
    </location>
</feature>
<evidence type="ECO:0000313" key="3">
    <source>
        <dbReference type="Proteomes" id="UP000094336"/>
    </source>
</evidence>
<dbReference type="Proteomes" id="UP000094336">
    <property type="component" value="Unassembled WGS sequence"/>
</dbReference>
<keyword evidence="3" id="KW-1185">Reference proteome</keyword>
<protein>
    <submittedName>
        <fullName evidence="2">Uncharacterized protein</fullName>
    </submittedName>
</protein>
<gene>
    <name evidence="2" type="ORF">BABINDRAFT_6127</name>
</gene>
<feature type="compositionally biased region" description="Basic and acidic residues" evidence="1">
    <location>
        <begin position="242"/>
        <end position="251"/>
    </location>
</feature>
<evidence type="ECO:0000256" key="1">
    <source>
        <dbReference type="SAM" id="MobiDB-lite"/>
    </source>
</evidence>
<evidence type="ECO:0000313" key="2">
    <source>
        <dbReference type="EMBL" id="ODQ81423.1"/>
    </source>
</evidence>
<reference evidence="3" key="1">
    <citation type="submission" date="2016-05" db="EMBL/GenBank/DDBJ databases">
        <title>Comparative genomics of biotechnologically important yeasts.</title>
        <authorList>
            <consortium name="DOE Joint Genome Institute"/>
            <person name="Riley R."/>
            <person name="Haridas S."/>
            <person name="Wolfe K.H."/>
            <person name="Lopes M.R."/>
            <person name="Hittinger C.T."/>
            <person name="Goker M."/>
            <person name="Salamov A."/>
            <person name="Wisecaver J."/>
            <person name="Long T.M."/>
            <person name="Aerts A.L."/>
            <person name="Barry K."/>
            <person name="Choi C."/>
            <person name="Clum A."/>
            <person name="Coughlan A.Y."/>
            <person name="Deshpande S."/>
            <person name="Douglass A.P."/>
            <person name="Hanson S.J."/>
            <person name="Klenk H.-P."/>
            <person name="Labutti K."/>
            <person name="Lapidus A."/>
            <person name="Lindquist E."/>
            <person name="Lipzen A."/>
            <person name="Meier-Kolthoff J.P."/>
            <person name="Ohm R.A."/>
            <person name="Otillar R.P."/>
            <person name="Pangilinan J."/>
            <person name="Peng Y."/>
            <person name="Rokas A."/>
            <person name="Rosa C.A."/>
            <person name="Scheuner C."/>
            <person name="Sibirny A.A."/>
            <person name="Slot J.C."/>
            <person name="Stielow J.B."/>
            <person name="Sun H."/>
            <person name="Kurtzman C.P."/>
            <person name="Blackwell M."/>
            <person name="Grigoriev I.V."/>
            <person name="Jeffries T.W."/>
        </authorList>
    </citation>
    <scope>NUCLEOTIDE SEQUENCE [LARGE SCALE GENOMIC DNA]</scope>
    <source>
        <strain evidence="3">NRRL Y-12698</strain>
    </source>
</reference>
<dbReference type="RefSeq" id="XP_018986751.1">
    <property type="nucleotide sequence ID" value="XM_019132362.1"/>
</dbReference>
<name>A0A1E3QUQ5_9ASCO</name>
<dbReference type="AlphaFoldDB" id="A0A1E3QUQ5"/>
<dbReference type="EMBL" id="KV454427">
    <property type="protein sequence ID" value="ODQ81423.1"/>
    <property type="molecule type" value="Genomic_DNA"/>
</dbReference>
<proteinExistence type="predicted"/>
<accession>A0A1E3QUQ5</accession>
<dbReference type="GeneID" id="30150215"/>
<sequence>MADSAEKNHVMRASPKVSKTRRKPRNTNRYGDVMSMLTISRCFTGDEGGIWETVDEGGIWETDNKGVIWNTVDESYCGEVGETTEDMEMSEAVDKSGISVTEPQARFEDITGTEAGGDGNGIDKGSRLGEEDTNLPFEGEVIVIEADSPNVLADSPIVHSPLPETFPFSADFQASLELLSEHIPIRRKSRREKYENHLHRVQQMRDYDAKMLRAERENRFQLRNNRYSDLESVSPESLTSRQESKKVSWGI</sequence>